<keyword evidence="1" id="KW-1133">Transmembrane helix</keyword>
<name>A0A6N1X181_9BURK</name>
<dbReference type="RefSeq" id="WP_175503938.1">
    <property type="nucleotide sequence ID" value="NZ_CAURQT010000029.1"/>
</dbReference>
<dbReference type="KEGG" id="aant:HUK68_09260"/>
<evidence type="ECO:0000313" key="2">
    <source>
        <dbReference type="EMBL" id="QKV53061.1"/>
    </source>
</evidence>
<dbReference type="Proteomes" id="UP000509579">
    <property type="component" value="Chromosome"/>
</dbReference>
<feature type="transmembrane region" description="Helical" evidence="1">
    <location>
        <begin position="92"/>
        <end position="113"/>
    </location>
</feature>
<proteinExistence type="predicted"/>
<organism evidence="2 3">
    <name type="scientific">Comamonas antarctica</name>
    <dbReference type="NCBI Taxonomy" id="2743470"/>
    <lineage>
        <taxon>Bacteria</taxon>
        <taxon>Pseudomonadati</taxon>
        <taxon>Pseudomonadota</taxon>
        <taxon>Betaproteobacteria</taxon>
        <taxon>Burkholderiales</taxon>
        <taxon>Comamonadaceae</taxon>
        <taxon>Comamonas</taxon>
    </lineage>
</organism>
<keyword evidence="1" id="KW-0472">Membrane</keyword>
<dbReference type="EMBL" id="CP054840">
    <property type="protein sequence ID" value="QKV53061.1"/>
    <property type="molecule type" value="Genomic_DNA"/>
</dbReference>
<feature type="transmembrane region" description="Helical" evidence="1">
    <location>
        <begin position="40"/>
        <end position="58"/>
    </location>
</feature>
<evidence type="ECO:0000256" key="1">
    <source>
        <dbReference type="SAM" id="Phobius"/>
    </source>
</evidence>
<evidence type="ECO:0000313" key="3">
    <source>
        <dbReference type="Proteomes" id="UP000509579"/>
    </source>
</evidence>
<feature type="transmembrane region" description="Helical" evidence="1">
    <location>
        <begin position="65"/>
        <end position="86"/>
    </location>
</feature>
<keyword evidence="3" id="KW-1185">Reference proteome</keyword>
<dbReference type="Pfam" id="PF11804">
    <property type="entry name" value="DUF3325"/>
    <property type="match status" value="1"/>
</dbReference>
<protein>
    <submittedName>
        <fullName evidence="2">DUF3325 domain-containing protein</fullName>
    </submittedName>
</protein>
<reference evidence="2 3" key="1">
    <citation type="submission" date="2020-06" db="EMBL/GenBank/DDBJ databases">
        <title>Acidovorax antarctica sp. nov., isolated from Corinth ice sheet soil, Antarctic Fields Peninsula.</title>
        <authorList>
            <person name="Xu Q."/>
            <person name="Peng F."/>
        </authorList>
    </citation>
    <scope>NUCLEOTIDE SEQUENCE [LARGE SCALE GENOMIC DNA]</scope>
    <source>
        <strain evidence="2 3">16-35-5</strain>
    </source>
</reference>
<keyword evidence="1" id="KW-0812">Transmembrane</keyword>
<accession>A0A6N1X181</accession>
<sequence>MSAWIPVALALPAFTCLSLAMERHQEQVFARALAGEASIAWRISGIALLALSLASCVLSGWSGAVAVTAFIGVLSFGALATGWLLTYAPRQLLRIAGASMGAAALAFAARAFAA</sequence>
<dbReference type="InterPro" id="IPR021762">
    <property type="entry name" value="DUF3325"/>
</dbReference>
<dbReference type="AlphaFoldDB" id="A0A6N1X181"/>
<gene>
    <name evidence="2" type="ORF">HUK68_09260</name>
</gene>